<dbReference type="RefSeq" id="WP_263038659.1">
    <property type="nucleotide sequence ID" value="NZ_JAOTPL010000019.1"/>
</dbReference>
<accession>A0AAE3LKQ4</accession>
<gene>
    <name evidence="2" type="ORF">OD355_11645</name>
</gene>
<dbReference type="Proteomes" id="UP001209317">
    <property type="component" value="Unassembled WGS sequence"/>
</dbReference>
<dbReference type="EMBL" id="JAOTPL010000019">
    <property type="protein sequence ID" value="MCU7695172.1"/>
    <property type="molecule type" value="Genomic_DNA"/>
</dbReference>
<keyword evidence="3" id="KW-1185">Reference proteome</keyword>
<protein>
    <submittedName>
        <fullName evidence="2">TPM domain-containing protein</fullName>
    </submittedName>
</protein>
<evidence type="ECO:0000313" key="3">
    <source>
        <dbReference type="Proteomes" id="UP001209317"/>
    </source>
</evidence>
<dbReference type="AlphaFoldDB" id="A0AAE3LKQ4"/>
<dbReference type="InterPro" id="IPR007621">
    <property type="entry name" value="TPM_dom"/>
</dbReference>
<sequence length="154" mass="17563">MIKFFRTKSKNAFFTEEEQKQIISAIQQAEMHTSGEVRLFVESKCQYVNALDKAVAIFEHLQMHQTANRNGVLIYIALKHKQLAIFGDEGIHQRVGKEFWDKELQKIISEFKSDQFVAGIVNVINDIGAVLKTHFPAPAENNKNELPDDIIFGS</sequence>
<feature type="domain" description="TPM" evidence="1">
    <location>
        <begin position="12"/>
        <end position="129"/>
    </location>
</feature>
<proteinExistence type="predicted"/>
<reference evidence="2" key="1">
    <citation type="submission" date="2022-10" db="EMBL/GenBank/DDBJ databases">
        <authorList>
            <person name="Kim H.S."/>
            <person name="Kim J.-S."/>
            <person name="Suh M.K."/>
            <person name="Eom M.K."/>
            <person name="Lee J.-S."/>
        </authorList>
    </citation>
    <scope>NUCLEOTIDE SEQUENCE</scope>
    <source>
        <strain evidence="2">LIP-5</strain>
    </source>
</reference>
<organism evidence="2 3">
    <name type="scientific">Haoranjiania flava</name>
    <dbReference type="NCBI Taxonomy" id="1856322"/>
    <lineage>
        <taxon>Bacteria</taxon>
        <taxon>Pseudomonadati</taxon>
        <taxon>Bacteroidota</taxon>
        <taxon>Chitinophagia</taxon>
        <taxon>Chitinophagales</taxon>
        <taxon>Chitinophagaceae</taxon>
        <taxon>Haoranjiania</taxon>
    </lineage>
</organism>
<evidence type="ECO:0000259" key="1">
    <source>
        <dbReference type="Pfam" id="PF04536"/>
    </source>
</evidence>
<evidence type="ECO:0000313" key="2">
    <source>
        <dbReference type="EMBL" id="MCU7695172.1"/>
    </source>
</evidence>
<comment type="caution">
    <text evidence="2">The sequence shown here is derived from an EMBL/GenBank/DDBJ whole genome shotgun (WGS) entry which is preliminary data.</text>
</comment>
<dbReference type="Pfam" id="PF04536">
    <property type="entry name" value="TPM_phosphatase"/>
    <property type="match status" value="1"/>
</dbReference>
<dbReference type="PANTHER" id="PTHR30373:SF8">
    <property type="entry name" value="BLL7265 PROTEIN"/>
    <property type="match status" value="1"/>
</dbReference>
<dbReference type="Gene3D" id="3.10.310.50">
    <property type="match status" value="1"/>
</dbReference>
<name>A0AAE3LKQ4_9BACT</name>
<dbReference type="PANTHER" id="PTHR30373">
    <property type="entry name" value="UPF0603 PROTEIN YGCG"/>
    <property type="match status" value="1"/>
</dbReference>